<protein>
    <submittedName>
        <fullName evidence="1">Uncharacterized protein</fullName>
    </submittedName>
</protein>
<proteinExistence type="predicted"/>
<evidence type="ECO:0000313" key="2">
    <source>
        <dbReference type="Proteomes" id="UP000830326"/>
    </source>
</evidence>
<keyword evidence="2" id="KW-1185">Reference proteome</keyword>
<dbReference type="Gene3D" id="3.30.420.10">
    <property type="entry name" value="Ribonuclease H-like superfamily/Ribonuclease H"/>
    <property type="match status" value="1"/>
</dbReference>
<dbReference type="Proteomes" id="UP000830326">
    <property type="component" value="Chromosome"/>
</dbReference>
<dbReference type="InterPro" id="IPR028629">
    <property type="entry name" value="Cas9"/>
</dbReference>
<sequence>MRKRWGFNKNRKANTLHHALDAAIVAVSRPFRKRVSEYFTQRDKSFKQALKKMNIYFPQPWEGFVNELNVRLEQDPDQMKEALIKSDLYESDPDFRESVMPIFPSWMPKRSIKGQLHESTFRRNRGKTEEGFTQVVTKTKLENIRFDKNGDFSMYRKEFDMATYNAVKERYLEFEGNKEKAFEQPLYKPSKSIKNAPVIRSVKIVDKRNLYVSVKGEDMIADNASIARTDVYQDRETKKYYLIPVYVADVKQGNQPDRFIAAYKPYEKWPKKAENHSYLFSLYSNDLIYIELPKPKVTKRESIEWKSGYFYFKGVDTATGSISISKNDSKFSDRIGVQSLVNFSKYNITPIGDLQKVQKETAYGV</sequence>
<gene>
    <name evidence="1" type="ORF">MUO15_12560</name>
</gene>
<name>A0ABY4H6M0_9BACI</name>
<organism evidence="1 2">
    <name type="scientific">Halobacillus amylolyticus</name>
    <dbReference type="NCBI Taxonomy" id="2932259"/>
    <lineage>
        <taxon>Bacteria</taxon>
        <taxon>Bacillati</taxon>
        <taxon>Bacillota</taxon>
        <taxon>Bacilli</taxon>
        <taxon>Bacillales</taxon>
        <taxon>Bacillaceae</taxon>
        <taxon>Halobacillus</taxon>
    </lineage>
</organism>
<accession>A0ABY4H6M0</accession>
<reference evidence="1" key="1">
    <citation type="submission" date="2022-04" db="EMBL/GenBank/DDBJ databases">
        <title>Halobacillus sp. isolated from saltern.</title>
        <authorList>
            <person name="Won M."/>
            <person name="Lee C.-M."/>
            <person name="Woen H.-Y."/>
            <person name="Kwon S.-W."/>
        </authorList>
    </citation>
    <scope>NUCLEOTIDE SEQUENCE</scope>
    <source>
        <strain evidence="1">SSHM10-5</strain>
    </source>
</reference>
<dbReference type="InterPro" id="IPR036397">
    <property type="entry name" value="RNaseH_sf"/>
</dbReference>
<dbReference type="NCBIfam" id="TIGR01865">
    <property type="entry name" value="cas_Csn1"/>
    <property type="match status" value="1"/>
</dbReference>
<dbReference type="EMBL" id="CP095075">
    <property type="protein sequence ID" value="UOR10509.1"/>
    <property type="molecule type" value="Genomic_DNA"/>
</dbReference>
<evidence type="ECO:0000313" key="1">
    <source>
        <dbReference type="EMBL" id="UOR10509.1"/>
    </source>
</evidence>